<dbReference type="Gene3D" id="1.25.10.10">
    <property type="entry name" value="Leucine-rich Repeat Variant"/>
    <property type="match status" value="1"/>
</dbReference>
<protein>
    <recommendedName>
        <fullName evidence="3">MYND-type domain-containing protein</fullName>
    </recommendedName>
</protein>
<keyword evidence="2" id="KW-1185">Reference proteome</keyword>
<accession>J0DAD2</accession>
<dbReference type="SUPFAM" id="SSF48371">
    <property type="entry name" value="ARM repeat"/>
    <property type="match status" value="1"/>
</dbReference>
<dbReference type="EMBL" id="JH687847">
    <property type="protein sequence ID" value="EJD37104.1"/>
    <property type="molecule type" value="Genomic_DNA"/>
</dbReference>
<evidence type="ECO:0000313" key="2">
    <source>
        <dbReference type="Proteomes" id="UP000006514"/>
    </source>
</evidence>
<dbReference type="InterPro" id="IPR011989">
    <property type="entry name" value="ARM-like"/>
</dbReference>
<gene>
    <name evidence="1" type="ORF">AURDEDRAFT_173862</name>
</gene>
<dbReference type="OrthoDB" id="341421at2759"/>
<dbReference type="InterPro" id="IPR016024">
    <property type="entry name" value="ARM-type_fold"/>
</dbReference>
<proteinExistence type="predicted"/>
<dbReference type="OMA" id="GIMAKMC"/>
<evidence type="ECO:0000313" key="1">
    <source>
        <dbReference type="EMBL" id="EJD37104.1"/>
    </source>
</evidence>
<dbReference type="AlphaFoldDB" id="J0DAD2"/>
<dbReference type="InParanoid" id="J0DAD2"/>
<reference evidence="2" key="1">
    <citation type="journal article" date="2012" name="Science">
        <title>The Paleozoic origin of enzymatic lignin decomposition reconstructed from 31 fungal genomes.</title>
        <authorList>
            <person name="Floudas D."/>
            <person name="Binder M."/>
            <person name="Riley R."/>
            <person name="Barry K."/>
            <person name="Blanchette R.A."/>
            <person name="Henrissat B."/>
            <person name="Martinez A.T."/>
            <person name="Otillar R."/>
            <person name="Spatafora J.W."/>
            <person name="Yadav J.S."/>
            <person name="Aerts A."/>
            <person name="Benoit I."/>
            <person name="Boyd A."/>
            <person name="Carlson A."/>
            <person name="Copeland A."/>
            <person name="Coutinho P.M."/>
            <person name="de Vries R.P."/>
            <person name="Ferreira P."/>
            <person name="Findley K."/>
            <person name="Foster B."/>
            <person name="Gaskell J."/>
            <person name="Glotzer D."/>
            <person name="Gorecki P."/>
            <person name="Heitman J."/>
            <person name="Hesse C."/>
            <person name="Hori C."/>
            <person name="Igarashi K."/>
            <person name="Jurgens J.A."/>
            <person name="Kallen N."/>
            <person name="Kersten P."/>
            <person name="Kohler A."/>
            <person name="Kuees U."/>
            <person name="Kumar T.K.A."/>
            <person name="Kuo A."/>
            <person name="LaButti K."/>
            <person name="Larrondo L.F."/>
            <person name="Lindquist E."/>
            <person name="Ling A."/>
            <person name="Lombard V."/>
            <person name="Lucas S."/>
            <person name="Lundell T."/>
            <person name="Martin R."/>
            <person name="McLaughlin D.J."/>
            <person name="Morgenstern I."/>
            <person name="Morin E."/>
            <person name="Murat C."/>
            <person name="Nagy L.G."/>
            <person name="Nolan M."/>
            <person name="Ohm R.A."/>
            <person name="Patyshakuliyeva A."/>
            <person name="Rokas A."/>
            <person name="Ruiz-Duenas F.J."/>
            <person name="Sabat G."/>
            <person name="Salamov A."/>
            <person name="Samejima M."/>
            <person name="Schmutz J."/>
            <person name="Slot J.C."/>
            <person name="St John F."/>
            <person name="Stenlid J."/>
            <person name="Sun H."/>
            <person name="Sun S."/>
            <person name="Syed K."/>
            <person name="Tsang A."/>
            <person name="Wiebenga A."/>
            <person name="Young D."/>
            <person name="Pisabarro A."/>
            <person name="Eastwood D.C."/>
            <person name="Martin F."/>
            <person name="Cullen D."/>
            <person name="Grigoriev I.V."/>
            <person name="Hibbett D.S."/>
        </authorList>
    </citation>
    <scope>NUCLEOTIDE SEQUENCE [LARGE SCALE GENOMIC DNA]</scope>
    <source>
        <strain evidence="2">TFB10046</strain>
    </source>
</reference>
<name>J0DAD2_AURST</name>
<dbReference type="eggNOG" id="ENOG502SKH3">
    <property type="taxonomic scope" value="Eukaryota"/>
</dbReference>
<evidence type="ECO:0008006" key="3">
    <source>
        <dbReference type="Google" id="ProtNLM"/>
    </source>
</evidence>
<organism evidence="1 2">
    <name type="scientific">Auricularia subglabra (strain TFB-10046 / SS5)</name>
    <name type="common">White-rot fungus</name>
    <name type="synonym">Auricularia delicata (strain TFB10046)</name>
    <dbReference type="NCBI Taxonomy" id="717982"/>
    <lineage>
        <taxon>Eukaryota</taxon>
        <taxon>Fungi</taxon>
        <taxon>Dikarya</taxon>
        <taxon>Basidiomycota</taxon>
        <taxon>Agaricomycotina</taxon>
        <taxon>Agaricomycetes</taxon>
        <taxon>Auriculariales</taxon>
        <taxon>Auriculariaceae</taxon>
        <taxon>Auricularia</taxon>
    </lineage>
</organism>
<dbReference type="Proteomes" id="UP000006514">
    <property type="component" value="Unassembled WGS sequence"/>
</dbReference>
<sequence>MIDYSKAPVELPEEIGWHILAGKLCQTLEIPDLNKRSGFKQAHKDFDAIQKRLIKMFNAFPGNETVQGGIALIWAKLCSDGMLRDRLVHEGLIERLLPLLGSKRVRFIALRLLASIGNHAGHTTRVRLKAVTTSLLTLLDEERGDDWIEEMCAITLCAGLTSVLAEVTEPIPLSSPFPWARALDSMLDLAAAYPSPDDNIFDYATMFLVVAPQALRLFYLENERALGFLCALVHCESMELRLQGLQGLLRFPLHVAGNNKFDRYIPPQRLMKEDWPKHIRELFAAYGHERCDIPLALSSEHEYKTAMWIAGEDLDLVALGRKVYAVLIRCELGLSKGTFLLKTTGKPYQTRLPFLYWEDGLEHCAKALRALGPDAKFAVDGHDVSALDMADALTAKAHLMHNRPDAACAVALAGLARNPAELFFYYAVGLAKASDSEEKLKISRKGLTSARMPPAANNYLRLGLLMNSSEHALFLAFEHIEEAFRGLVPWGRVVALLKISLDDSRAFLRDAAPDNKNYGRVLISELIATLALEGNTVGSDLGKIKASIRTDKLERLKICDEIAHAVYAPPVPTQFLLGLEAFIKYNAAGCVDWASMIKRLQSPSKPSQTKIPSAPEGDKDLIEWLDAETGSHRKPEHPTKTLIAKWGDDALALYCCSSCGNASAVLRKCARCGKARYCDQAW</sequence>
<dbReference type="KEGG" id="adl:AURDEDRAFT_173862"/>